<organism evidence="3 4">
    <name type="scientific">Nitrososphaera viennensis EN76</name>
    <dbReference type="NCBI Taxonomy" id="926571"/>
    <lineage>
        <taxon>Archaea</taxon>
        <taxon>Nitrososphaerota</taxon>
        <taxon>Nitrososphaeria</taxon>
        <taxon>Nitrososphaerales</taxon>
        <taxon>Nitrososphaeraceae</taxon>
        <taxon>Nitrososphaera</taxon>
    </lineage>
</organism>
<dbReference type="KEGG" id="nvn:NVIE_028670"/>
<dbReference type="OrthoDB" id="147076at2157"/>
<dbReference type="PANTHER" id="PTHR33741">
    <property type="entry name" value="TRANSMEMBRANE PROTEIN DDB_G0269096-RELATED"/>
    <property type="match status" value="1"/>
</dbReference>
<dbReference type="AlphaFoldDB" id="A0A060HVR2"/>
<keyword evidence="1" id="KW-0472">Membrane</keyword>
<name>A0A060HVR2_9ARCH</name>
<feature type="transmembrane region" description="Helical" evidence="1">
    <location>
        <begin position="172"/>
        <end position="193"/>
    </location>
</feature>
<protein>
    <submittedName>
        <fullName evidence="3">HPP family protein (Modular protein)</fullName>
    </submittedName>
</protein>
<accession>A0A060HVR2</accession>
<proteinExistence type="predicted"/>
<keyword evidence="1" id="KW-1133">Transmembrane helix</keyword>
<keyword evidence="4" id="KW-1185">Reference proteome</keyword>
<feature type="transmembrane region" description="Helical" evidence="1">
    <location>
        <begin position="47"/>
        <end position="66"/>
    </location>
</feature>
<dbReference type="HOGENOM" id="CLU_040397_3_0_2"/>
<dbReference type="PANTHER" id="PTHR33741:SF5">
    <property type="entry name" value="TRANSMEMBRANE PROTEIN DDB_G0269096-RELATED"/>
    <property type="match status" value="1"/>
</dbReference>
<gene>
    <name evidence="3" type="ORF">NVIE_028670</name>
</gene>
<dbReference type="STRING" id="926571.NVIE_028670"/>
<feature type="transmembrane region" description="Helical" evidence="1">
    <location>
        <begin position="131"/>
        <end position="152"/>
    </location>
</feature>
<dbReference type="Pfam" id="PF04982">
    <property type="entry name" value="TM_HPP"/>
    <property type="match status" value="1"/>
</dbReference>
<feature type="transmembrane region" description="Helical" evidence="1">
    <location>
        <begin position="73"/>
        <end position="91"/>
    </location>
</feature>
<feature type="domain" description="HPP transmembrane region" evidence="2">
    <location>
        <begin position="45"/>
        <end position="203"/>
    </location>
</feature>
<keyword evidence="1" id="KW-0812">Transmembrane</keyword>
<evidence type="ECO:0000256" key="1">
    <source>
        <dbReference type="SAM" id="Phobius"/>
    </source>
</evidence>
<dbReference type="Proteomes" id="UP000027093">
    <property type="component" value="Chromosome"/>
</dbReference>
<dbReference type="RefSeq" id="WP_075055753.1">
    <property type="nucleotide sequence ID" value="NZ_CP007536.1"/>
</dbReference>
<dbReference type="InterPro" id="IPR058581">
    <property type="entry name" value="TM_HPP"/>
</dbReference>
<dbReference type="GeneID" id="74948101"/>
<reference evidence="3 4" key="1">
    <citation type="journal article" date="2014" name="Int. J. Syst. Evol. Microbiol.">
        <title>Nitrososphaera viennensis gen. nov., sp. nov., an aerobic and mesophilic, ammonia-oxidizing archaeon from soil and a member of the archaeal phylum Thaumarchaeota.</title>
        <authorList>
            <person name="Stieglmeier M."/>
            <person name="Klingl A."/>
            <person name="Alves R.J."/>
            <person name="Rittmann S.K."/>
            <person name="Melcher M."/>
            <person name="Leisch N."/>
            <person name="Schleper C."/>
        </authorList>
    </citation>
    <scope>NUCLEOTIDE SEQUENCE [LARGE SCALE GENOMIC DNA]</scope>
    <source>
        <strain evidence="3">EN76</strain>
    </source>
</reference>
<evidence type="ECO:0000313" key="3">
    <source>
        <dbReference type="EMBL" id="AIC17142.1"/>
    </source>
</evidence>
<dbReference type="EMBL" id="CP007536">
    <property type="protein sequence ID" value="AIC17142.1"/>
    <property type="molecule type" value="Genomic_DNA"/>
</dbReference>
<evidence type="ECO:0000313" key="4">
    <source>
        <dbReference type="Proteomes" id="UP000027093"/>
    </source>
</evidence>
<evidence type="ECO:0000259" key="2">
    <source>
        <dbReference type="Pfam" id="PF04982"/>
    </source>
</evidence>
<feature type="transmembrane region" description="Helical" evidence="1">
    <location>
        <begin position="103"/>
        <end position="124"/>
    </location>
</feature>
<dbReference type="InterPro" id="IPR007065">
    <property type="entry name" value="HPP"/>
</dbReference>
<sequence>MSAASPPGRRQKKTAGVLRALLKTYAMKIGCNDDRTPPVKIAARSQLVPSLASLAGALAGIVAVGFVASYFSLPLLIAPFGASVVLLFSVYDSPLAQPRNTVLGHVMSGAIGAAAALLHIAYFASGGEEKYVLIAISVAVSIFAMQILRLTHPPAGATAFLASTAVTDASSLVWFMIPVAAGALILVAVAIAFNNAIPKRRYPVYW</sequence>